<comment type="cofactor">
    <cofactor evidence="14">
        <name>Mg(2+)</name>
        <dbReference type="ChEBI" id="CHEBI:18420"/>
    </cofactor>
    <cofactor evidence="14">
        <name>Mn(2+)</name>
        <dbReference type="ChEBI" id="CHEBI:29035"/>
    </cofactor>
</comment>
<keyword evidence="14" id="KW-0464">Manganese</keyword>
<dbReference type="Pfam" id="PF01653">
    <property type="entry name" value="DNA_ligase_aden"/>
    <property type="match status" value="1"/>
</dbReference>
<feature type="binding site" evidence="14">
    <location>
        <position position="172"/>
    </location>
    <ligand>
        <name>NAD(+)</name>
        <dbReference type="ChEBI" id="CHEBI:57540"/>
    </ligand>
</feature>
<name>A0A1G2UQ63_9BACT</name>
<evidence type="ECO:0000256" key="13">
    <source>
        <dbReference type="ARBA" id="ARBA00060881"/>
    </source>
</evidence>
<sequence length="668" mass="75850">MKKVRKDIKERVKKLRETIERHRQLYHTHDRPEISDEVYDALIRELEQLESQYPSLATSDSPTERVGGEVLEKFEKVVHTVPQWSFNDAFDENDIRGFDERVKRLLKTSPEYLAELKIDGLKVVLTYEKGVLKTAATRGDGRVGEDVTNNVWTIESVPLKLREPVSIIVEGEVWMGKSVLEKLNRERKKKGEELFANPRNVAAGSLRQLDSSITRTRKLDSFIYDIASVEGQTLETQEKELQLLEKLGFKVNKNYKKFENIDGIIKYWKTCEKNKDKEDYLIDGVVVKVNSRAHQESLGYTSKSPRFGIAFKFQAEQVTTVIEDITLQIGRTGVLTPVAILRPVLVAGSTVSRATLHNEDEIKRKDVRISDTVVIQKAGDVIPEVVRVLEEMRTGKERVFKFPTHFPLCGGDGRIERIPGQAAYRCVSKNSFEQQRRKLSYFTSRNVFDIDGLGPKIINQLMEAEIISNFVDIFTIKRGDLETLERFGDKSIDNLLKAIEKARSVTLARFIASLSIPQVGEETARDLAFYFKTAEKFAQTNIAELEKLDGVGPIVAHSIVDWFADKENKKLFARLLKQVRVEPVQSRALDRLPLKGKSFVLTGTLESMSREEAKEKIRSLGGEVRESVSKNTTYVVAGADPGEKLEKANDLGVRVLNESEFLKLLDSK</sequence>
<dbReference type="Pfam" id="PF00533">
    <property type="entry name" value="BRCT"/>
    <property type="match status" value="1"/>
</dbReference>
<dbReference type="EMBL" id="MHWP01000002">
    <property type="protein sequence ID" value="OHB11480.1"/>
    <property type="molecule type" value="Genomic_DNA"/>
</dbReference>
<feature type="binding site" evidence="14">
    <location>
        <position position="115"/>
    </location>
    <ligand>
        <name>NAD(+)</name>
        <dbReference type="ChEBI" id="CHEBI:57540"/>
    </ligand>
</feature>
<dbReference type="Gene3D" id="3.30.470.30">
    <property type="entry name" value="DNA ligase/mRNA capping enzyme"/>
    <property type="match status" value="1"/>
</dbReference>
<feature type="binding site" evidence="14">
    <location>
        <begin position="85"/>
        <end position="86"/>
    </location>
    <ligand>
        <name>NAD(+)</name>
        <dbReference type="ChEBI" id="CHEBI:57540"/>
    </ligand>
</feature>
<protein>
    <recommendedName>
        <fullName evidence="3 14">DNA ligase</fullName>
        <ecNumber evidence="2 14">6.5.1.2</ecNumber>
    </recommendedName>
    <alternativeName>
        <fullName evidence="14">Polydeoxyribonucleotide synthase [NAD(+)]</fullName>
    </alternativeName>
</protein>
<evidence type="ECO:0000256" key="10">
    <source>
        <dbReference type="ARBA" id="ARBA00023027"/>
    </source>
</evidence>
<feature type="binding site" evidence="14">
    <location>
        <position position="409"/>
    </location>
    <ligand>
        <name>Zn(2+)</name>
        <dbReference type="ChEBI" id="CHEBI:29105"/>
    </ligand>
</feature>
<evidence type="ECO:0000256" key="2">
    <source>
        <dbReference type="ARBA" id="ARBA00012722"/>
    </source>
</evidence>
<dbReference type="SMART" id="SM00292">
    <property type="entry name" value="BRCT"/>
    <property type="match status" value="1"/>
</dbReference>
<dbReference type="SUPFAM" id="SSF56091">
    <property type="entry name" value="DNA ligase/mRNA capping enzyme, catalytic domain"/>
    <property type="match status" value="1"/>
</dbReference>
<keyword evidence="10 14" id="KW-0520">NAD</keyword>
<dbReference type="InterPro" id="IPR036420">
    <property type="entry name" value="BRCT_dom_sf"/>
</dbReference>
<keyword evidence="9 14" id="KW-0460">Magnesium</keyword>
<dbReference type="GO" id="GO:0006260">
    <property type="term" value="P:DNA replication"/>
    <property type="evidence" value="ECO:0007669"/>
    <property type="project" value="UniProtKB-KW"/>
</dbReference>
<dbReference type="NCBIfam" id="NF005932">
    <property type="entry name" value="PRK07956.1"/>
    <property type="match status" value="1"/>
</dbReference>
<comment type="similarity">
    <text evidence="13 14">Belongs to the NAD-dependent DNA ligase family. LigA subfamily.</text>
</comment>
<dbReference type="PANTHER" id="PTHR23389:SF9">
    <property type="entry name" value="DNA LIGASE"/>
    <property type="match status" value="1"/>
</dbReference>
<dbReference type="Pfam" id="PF12826">
    <property type="entry name" value="HHH_2"/>
    <property type="match status" value="1"/>
</dbReference>
<dbReference type="AlphaFoldDB" id="A0A1G2UQ63"/>
<dbReference type="GO" id="GO:0006281">
    <property type="term" value="P:DNA repair"/>
    <property type="evidence" value="ECO:0007669"/>
    <property type="project" value="UniProtKB-KW"/>
</dbReference>
<keyword evidence="8 14" id="KW-0862">Zinc</keyword>
<evidence type="ECO:0000256" key="6">
    <source>
        <dbReference type="ARBA" id="ARBA00022723"/>
    </source>
</evidence>
<dbReference type="InterPro" id="IPR013840">
    <property type="entry name" value="DNAligase_N"/>
</dbReference>
<dbReference type="Gene3D" id="2.40.50.140">
    <property type="entry name" value="Nucleic acid-binding proteins"/>
    <property type="match status" value="1"/>
</dbReference>
<dbReference type="Gene3D" id="1.10.150.20">
    <property type="entry name" value="5' to 3' exonuclease, C-terminal subdomain"/>
    <property type="match status" value="2"/>
</dbReference>
<dbReference type="PANTHER" id="PTHR23389">
    <property type="entry name" value="CHROMOSOME TRANSMISSION FIDELITY FACTOR 18"/>
    <property type="match status" value="1"/>
</dbReference>
<dbReference type="NCBIfam" id="TIGR00575">
    <property type="entry name" value="dnlj"/>
    <property type="match status" value="1"/>
</dbReference>
<dbReference type="InterPro" id="IPR012340">
    <property type="entry name" value="NA-bd_OB-fold"/>
</dbReference>
<dbReference type="FunFam" id="2.40.50.140:FF:000012">
    <property type="entry name" value="DNA ligase"/>
    <property type="match status" value="1"/>
</dbReference>
<organism evidence="16 17">
    <name type="scientific">Candidatus Zambryskibacteria bacterium RIFCSPLOWO2_02_FULL_44_12b</name>
    <dbReference type="NCBI Taxonomy" id="1802772"/>
    <lineage>
        <taxon>Bacteria</taxon>
        <taxon>Candidatus Zambryskiibacteriota</taxon>
    </lineage>
</organism>
<dbReference type="GO" id="GO:0003911">
    <property type="term" value="F:DNA ligase (NAD+) activity"/>
    <property type="evidence" value="ECO:0007669"/>
    <property type="project" value="UniProtKB-UniRule"/>
</dbReference>
<dbReference type="EC" id="6.5.1.2" evidence="2 14"/>
<feature type="binding site" evidence="14">
    <location>
        <position position="138"/>
    </location>
    <ligand>
        <name>NAD(+)</name>
        <dbReference type="ChEBI" id="CHEBI:57540"/>
    </ligand>
</feature>
<feature type="active site" description="N6-AMP-lysine intermediate" evidence="14">
    <location>
        <position position="117"/>
    </location>
</feature>
<dbReference type="PROSITE" id="PS50172">
    <property type="entry name" value="BRCT"/>
    <property type="match status" value="1"/>
</dbReference>
<dbReference type="InterPro" id="IPR010994">
    <property type="entry name" value="RuvA_2-like"/>
</dbReference>
<dbReference type="Gene3D" id="1.10.287.610">
    <property type="entry name" value="Helix hairpin bin"/>
    <property type="match status" value="1"/>
</dbReference>
<evidence type="ECO:0000256" key="8">
    <source>
        <dbReference type="ARBA" id="ARBA00022833"/>
    </source>
</evidence>
<reference evidence="16 17" key="1">
    <citation type="journal article" date="2016" name="Nat. Commun.">
        <title>Thousands of microbial genomes shed light on interconnected biogeochemical processes in an aquifer system.</title>
        <authorList>
            <person name="Anantharaman K."/>
            <person name="Brown C.T."/>
            <person name="Hug L.A."/>
            <person name="Sharon I."/>
            <person name="Castelle C.J."/>
            <person name="Probst A.J."/>
            <person name="Thomas B.C."/>
            <person name="Singh A."/>
            <person name="Wilkins M.J."/>
            <person name="Karaoz U."/>
            <person name="Brodie E.L."/>
            <person name="Williams K.H."/>
            <person name="Hubbard S.S."/>
            <person name="Banfield J.F."/>
        </authorList>
    </citation>
    <scope>NUCLEOTIDE SEQUENCE [LARGE SCALE GENOMIC DNA]</scope>
</reference>
<dbReference type="SUPFAM" id="SSF47781">
    <property type="entry name" value="RuvA domain 2-like"/>
    <property type="match status" value="1"/>
</dbReference>
<dbReference type="Pfam" id="PF03120">
    <property type="entry name" value="OB_DNA_ligase"/>
    <property type="match status" value="1"/>
</dbReference>
<evidence type="ECO:0000256" key="9">
    <source>
        <dbReference type="ARBA" id="ARBA00022842"/>
    </source>
</evidence>
<dbReference type="GO" id="GO:0005829">
    <property type="term" value="C:cytosol"/>
    <property type="evidence" value="ECO:0007669"/>
    <property type="project" value="TreeGrafter"/>
</dbReference>
<keyword evidence="6 14" id="KW-0479">Metal-binding</keyword>
<comment type="catalytic activity">
    <reaction evidence="12 14">
        <text>NAD(+) + (deoxyribonucleotide)n-3'-hydroxyl + 5'-phospho-(deoxyribonucleotide)m = (deoxyribonucleotide)n+m + AMP + beta-nicotinamide D-nucleotide.</text>
        <dbReference type="EC" id="6.5.1.2"/>
    </reaction>
</comment>
<dbReference type="Proteomes" id="UP000177202">
    <property type="component" value="Unassembled WGS sequence"/>
</dbReference>
<evidence type="ECO:0000256" key="7">
    <source>
        <dbReference type="ARBA" id="ARBA00022763"/>
    </source>
</evidence>
<dbReference type="SMART" id="SM00532">
    <property type="entry name" value="LIGANc"/>
    <property type="match status" value="1"/>
</dbReference>
<dbReference type="InterPro" id="IPR003583">
    <property type="entry name" value="Hlx-hairpin-Hlx_DNA-bd_motif"/>
</dbReference>
<dbReference type="GO" id="GO:0003677">
    <property type="term" value="F:DNA binding"/>
    <property type="evidence" value="ECO:0007669"/>
    <property type="project" value="InterPro"/>
</dbReference>
<feature type="binding site" evidence="14">
    <location>
        <position position="312"/>
    </location>
    <ligand>
        <name>NAD(+)</name>
        <dbReference type="ChEBI" id="CHEBI:57540"/>
    </ligand>
</feature>
<dbReference type="SUPFAM" id="SSF50249">
    <property type="entry name" value="Nucleic acid-binding proteins"/>
    <property type="match status" value="1"/>
</dbReference>
<dbReference type="PIRSF" id="PIRSF001604">
    <property type="entry name" value="LigA"/>
    <property type="match status" value="1"/>
</dbReference>
<dbReference type="Gene3D" id="6.20.10.30">
    <property type="match status" value="1"/>
</dbReference>
<evidence type="ECO:0000256" key="1">
    <source>
        <dbReference type="ARBA" id="ARBA00004067"/>
    </source>
</evidence>
<evidence type="ECO:0000256" key="11">
    <source>
        <dbReference type="ARBA" id="ARBA00023204"/>
    </source>
</evidence>
<dbReference type="HAMAP" id="MF_01588">
    <property type="entry name" value="DNA_ligase_A"/>
    <property type="match status" value="1"/>
</dbReference>
<keyword evidence="4 14" id="KW-0436">Ligase</keyword>
<evidence type="ECO:0000313" key="17">
    <source>
        <dbReference type="Proteomes" id="UP000177202"/>
    </source>
</evidence>
<dbReference type="InterPro" id="IPR004150">
    <property type="entry name" value="NAD_DNA_ligase_OB"/>
</dbReference>
<feature type="binding site" evidence="14">
    <location>
        <position position="426"/>
    </location>
    <ligand>
        <name>Zn(2+)</name>
        <dbReference type="ChEBI" id="CHEBI:29105"/>
    </ligand>
</feature>
<evidence type="ECO:0000256" key="12">
    <source>
        <dbReference type="ARBA" id="ARBA00034005"/>
    </source>
</evidence>
<evidence type="ECO:0000256" key="4">
    <source>
        <dbReference type="ARBA" id="ARBA00022598"/>
    </source>
</evidence>
<evidence type="ECO:0000313" key="16">
    <source>
        <dbReference type="EMBL" id="OHB11480.1"/>
    </source>
</evidence>
<dbReference type="FunFam" id="1.10.150.20:FF:000007">
    <property type="entry name" value="DNA ligase"/>
    <property type="match status" value="1"/>
</dbReference>
<feature type="domain" description="BRCT" evidence="15">
    <location>
        <begin position="589"/>
        <end position="668"/>
    </location>
</feature>
<dbReference type="InterPro" id="IPR001679">
    <property type="entry name" value="DNA_ligase"/>
</dbReference>
<dbReference type="PROSITE" id="PS01056">
    <property type="entry name" value="DNA_LIGASE_N2"/>
    <property type="match status" value="1"/>
</dbReference>
<feature type="binding site" evidence="14">
    <location>
        <begin position="36"/>
        <end position="40"/>
    </location>
    <ligand>
        <name>NAD(+)</name>
        <dbReference type="ChEBI" id="CHEBI:57540"/>
    </ligand>
</feature>
<comment type="caution">
    <text evidence="14">Lacks conserved residue(s) required for the propagation of feature annotation.</text>
</comment>
<dbReference type="SMART" id="SM00278">
    <property type="entry name" value="HhH1"/>
    <property type="match status" value="4"/>
</dbReference>
<dbReference type="InterPro" id="IPR001357">
    <property type="entry name" value="BRCT_dom"/>
</dbReference>
<dbReference type="GO" id="GO:0046872">
    <property type="term" value="F:metal ion binding"/>
    <property type="evidence" value="ECO:0007669"/>
    <property type="project" value="UniProtKB-KW"/>
</dbReference>
<keyword evidence="5 14" id="KW-0235">DNA replication</keyword>
<dbReference type="FunFam" id="3.30.470.30:FF:000001">
    <property type="entry name" value="DNA ligase"/>
    <property type="match status" value="1"/>
</dbReference>
<evidence type="ECO:0000256" key="14">
    <source>
        <dbReference type="HAMAP-Rule" id="MF_01588"/>
    </source>
</evidence>
<evidence type="ECO:0000259" key="15">
    <source>
        <dbReference type="PROSITE" id="PS50172"/>
    </source>
</evidence>
<proteinExistence type="inferred from homology"/>
<accession>A0A1G2UQ63</accession>
<dbReference type="InterPro" id="IPR013839">
    <property type="entry name" value="DNAligase_adenylation"/>
</dbReference>
<gene>
    <name evidence="14" type="primary">ligA</name>
    <name evidence="16" type="ORF">A3H60_02475</name>
</gene>
<keyword evidence="11 14" id="KW-0234">DNA repair</keyword>
<dbReference type="Gene3D" id="3.40.50.10190">
    <property type="entry name" value="BRCT domain"/>
    <property type="match status" value="1"/>
</dbReference>
<comment type="caution">
    <text evidence="16">The sequence shown here is derived from an EMBL/GenBank/DDBJ whole genome shotgun (WGS) entry which is preliminary data.</text>
</comment>
<dbReference type="STRING" id="1802772.A3H60_02475"/>
<feature type="binding site" evidence="14">
    <location>
        <position position="288"/>
    </location>
    <ligand>
        <name>NAD(+)</name>
        <dbReference type="ChEBI" id="CHEBI:57540"/>
    </ligand>
</feature>
<evidence type="ECO:0000256" key="5">
    <source>
        <dbReference type="ARBA" id="ARBA00022705"/>
    </source>
</evidence>
<dbReference type="CDD" id="cd17748">
    <property type="entry name" value="BRCT_DNA_ligase_like"/>
    <property type="match status" value="1"/>
</dbReference>
<comment type="function">
    <text evidence="1 14">DNA ligase that catalyzes the formation of phosphodiester linkages between 5'-phosphoryl and 3'-hydroxyl groups in double-stranded DNA using NAD as a coenzyme and as the energy source for the reaction. It is essential for DNA replication and repair of damaged DNA.</text>
</comment>
<dbReference type="CDD" id="cd00114">
    <property type="entry name" value="LIGANc"/>
    <property type="match status" value="1"/>
</dbReference>
<dbReference type="InterPro" id="IPR033136">
    <property type="entry name" value="DNA_ligase_CS"/>
</dbReference>
<keyword evidence="7 14" id="KW-0227">DNA damage</keyword>
<dbReference type="SUPFAM" id="SSF52113">
    <property type="entry name" value="BRCT domain"/>
    <property type="match status" value="1"/>
</dbReference>
<dbReference type="InterPro" id="IPR041663">
    <property type="entry name" value="DisA/LigA_HHH"/>
</dbReference>
<evidence type="ECO:0000256" key="3">
    <source>
        <dbReference type="ARBA" id="ARBA00013308"/>
    </source>
</evidence>